<gene>
    <name evidence="3" type="ORF">BZB76_0892</name>
</gene>
<dbReference type="PANTHER" id="PTHR43236">
    <property type="entry name" value="ANTITOXIN HIGA1"/>
    <property type="match status" value="1"/>
</dbReference>
<dbReference type="Pfam" id="PF01381">
    <property type="entry name" value="HTH_3"/>
    <property type="match status" value="1"/>
</dbReference>
<reference evidence="3 4" key="1">
    <citation type="submission" date="2018-10" db="EMBL/GenBank/DDBJ databases">
        <title>Genomic Encyclopedia of Archaeal and Bacterial Type Strains, Phase II (KMG-II): from individual species to whole genera.</title>
        <authorList>
            <person name="Goeker M."/>
        </authorList>
    </citation>
    <scope>NUCLEOTIDE SEQUENCE [LARGE SCALE GENOMIC DNA]</scope>
    <source>
        <strain evidence="3 4">DSM 43383</strain>
    </source>
</reference>
<dbReference type="CDD" id="cd00093">
    <property type="entry name" value="HTH_XRE"/>
    <property type="match status" value="1"/>
</dbReference>
<evidence type="ECO:0000256" key="1">
    <source>
        <dbReference type="ARBA" id="ARBA00007227"/>
    </source>
</evidence>
<dbReference type="PANTHER" id="PTHR43236:SF1">
    <property type="entry name" value="BLL7220 PROTEIN"/>
    <property type="match status" value="1"/>
</dbReference>
<protein>
    <submittedName>
        <fullName evidence="3">Zn-dependent peptidase ImmA (M78 family)</fullName>
    </submittedName>
</protein>
<dbReference type="EMBL" id="RBWU01000001">
    <property type="protein sequence ID" value="RKS79427.1"/>
    <property type="molecule type" value="Genomic_DNA"/>
</dbReference>
<name>A0A495QZD5_9ACTN</name>
<dbReference type="InterPro" id="IPR052345">
    <property type="entry name" value="Rad_response_metalloprotease"/>
</dbReference>
<dbReference type="Pfam" id="PF06114">
    <property type="entry name" value="Peptidase_M78"/>
    <property type="match status" value="1"/>
</dbReference>
<dbReference type="RefSeq" id="WP_121432947.1">
    <property type="nucleotide sequence ID" value="NZ_RBWU01000001.1"/>
</dbReference>
<dbReference type="Proteomes" id="UP000274601">
    <property type="component" value="Unassembled WGS sequence"/>
</dbReference>
<feature type="domain" description="HTH cro/C1-type" evidence="2">
    <location>
        <begin position="14"/>
        <end position="68"/>
    </location>
</feature>
<dbReference type="Gene3D" id="1.10.260.40">
    <property type="entry name" value="lambda repressor-like DNA-binding domains"/>
    <property type="match status" value="1"/>
</dbReference>
<evidence type="ECO:0000313" key="3">
    <source>
        <dbReference type="EMBL" id="RKS79427.1"/>
    </source>
</evidence>
<dbReference type="InterPro" id="IPR010982">
    <property type="entry name" value="Lambda_DNA-bd_dom_sf"/>
</dbReference>
<keyword evidence="4" id="KW-1185">Reference proteome</keyword>
<dbReference type="SUPFAM" id="SSF47413">
    <property type="entry name" value="lambda repressor-like DNA-binding domains"/>
    <property type="match status" value="1"/>
</dbReference>
<accession>A0A495QZD5</accession>
<dbReference type="OrthoDB" id="9794834at2"/>
<dbReference type="AlphaFoldDB" id="A0A495QZD5"/>
<dbReference type="GO" id="GO:0003677">
    <property type="term" value="F:DNA binding"/>
    <property type="evidence" value="ECO:0007669"/>
    <property type="project" value="InterPro"/>
</dbReference>
<dbReference type="InterPro" id="IPR001387">
    <property type="entry name" value="Cro/C1-type_HTH"/>
</dbReference>
<dbReference type="PROSITE" id="PS50943">
    <property type="entry name" value="HTH_CROC1"/>
    <property type="match status" value="1"/>
</dbReference>
<comment type="caution">
    <text evidence="3">The sequence shown here is derived from an EMBL/GenBank/DDBJ whole genome shotgun (WGS) entry which is preliminary data.</text>
</comment>
<comment type="similarity">
    <text evidence="1">Belongs to the short-chain fatty acyl-CoA assimilation regulator (ScfR) family.</text>
</comment>
<evidence type="ECO:0000313" key="4">
    <source>
        <dbReference type="Proteomes" id="UP000274601"/>
    </source>
</evidence>
<proteinExistence type="inferred from homology"/>
<evidence type="ECO:0000259" key="2">
    <source>
        <dbReference type="PROSITE" id="PS50943"/>
    </source>
</evidence>
<dbReference type="InterPro" id="IPR010359">
    <property type="entry name" value="IrrE_HExxH"/>
</dbReference>
<sequence>MGSVENWAEVGGRVREARLAHDLSQTELARRLDLERTAVVRIESGRRQISAIELFKLSDVLGVPAAHFVTQSPPAVVSQRQALTEDADSASRTRFQIDAALESHARDTGRLIDHELLAKAAPASALRAKNRKEARRLAADIRKQARLGDDPIGGMAELSERFGLYVLVLDTDTEGASLLLDGYGVAVLGGRRAPGRRRFTAAHELGHHLLHDAYHTDIGVAASLQEREAVINAFAAELLLPSPVLKRIARSENPREELIRLAGMYRVSWSVVVGEAERMKLFSPDQLTALRTDTPVKGEFLAVLGEEPKPDLEIGDTGPAWRRAVLAAWERSLITASRAVELLKGQITVAELPPRPSHRDAE</sequence>
<dbReference type="Gene3D" id="1.10.10.2910">
    <property type="match status" value="1"/>
</dbReference>
<organism evidence="3 4">
    <name type="scientific">Actinomadura pelletieri DSM 43383</name>
    <dbReference type="NCBI Taxonomy" id="1120940"/>
    <lineage>
        <taxon>Bacteria</taxon>
        <taxon>Bacillati</taxon>
        <taxon>Actinomycetota</taxon>
        <taxon>Actinomycetes</taxon>
        <taxon>Streptosporangiales</taxon>
        <taxon>Thermomonosporaceae</taxon>
        <taxon>Actinomadura</taxon>
    </lineage>
</organism>
<dbReference type="SMART" id="SM00530">
    <property type="entry name" value="HTH_XRE"/>
    <property type="match status" value="1"/>
</dbReference>